<sequence length="169" mass="19149">MAAAIRNLWRSVTGSRYLVGRDLQGNRYFEYPMHLSPALRRPRRTVKYANPDHMFPGTAGLPIQWNSWLSFTRTEPPSLEELQVDLQRMNMVKANALLIAERDRAERARQQLQAPNVQNSDAAEAIAPSEQTTQFQEPETKDAPDPWVAPPVSDQPASWTPRASVRRGA</sequence>
<dbReference type="PANTHER" id="PTHR32470:SF2">
    <property type="entry name" value="NADH DEHYDROGENASE [UBIQUINONE] 1 ALPHA SUBCOMPLEX ASSEMBLY FACTOR 2"/>
    <property type="match status" value="1"/>
</dbReference>
<evidence type="ECO:0000256" key="2">
    <source>
        <dbReference type="SAM" id="MobiDB-lite"/>
    </source>
</evidence>
<dbReference type="AlphaFoldDB" id="A0A0C3Q587"/>
<organism evidence="3 4">
    <name type="scientific">Tulasnella calospora MUT 4182</name>
    <dbReference type="NCBI Taxonomy" id="1051891"/>
    <lineage>
        <taxon>Eukaryota</taxon>
        <taxon>Fungi</taxon>
        <taxon>Dikarya</taxon>
        <taxon>Basidiomycota</taxon>
        <taxon>Agaricomycotina</taxon>
        <taxon>Agaricomycetes</taxon>
        <taxon>Cantharellales</taxon>
        <taxon>Tulasnellaceae</taxon>
        <taxon>Tulasnella</taxon>
    </lineage>
</organism>
<comment type="similarity">
    <text evidence="1">Belongs to the complex I NDUFA12 subunit family.</text>
</comment>
<evidence type="ECO:0000313" key="4">
    <source>
        <dbReference type="Proteomes" id="UP000054248"/>
    </source>
</evidence>
<reference evidence="4" key="2">
    <citation type="submission" date="2015-01" db="EMBL/GenBank/DDBJ databases">
        <title>Evolutionary Origins and Diversification of the Mycorrhizal Mutualists.</title>
        <authorList>
            <consortium name="DOE Joint Genome Institute"/>
            <consortium name="Mycorrhizal Genomics Consortium"/>
            <person name="Kohler A."/>
            <person name="Kuo A."/>
            <person name="Nagy L.G."/>
            <person name="Floudas D."/>
            <person name="Copeland A."/>
            <person name="Barry K.W."/>
            <person name="Cichocki N."/>
            <person name="Veneault-Fourrey C."/>
            <person name="LaButti K."/>
            <person name="Lindquist E.A."/>
            <person name="Lipzen A."/>
            <person name="Lundell T."/>
            <person name="Morin E."/>
            <person name="Murat C."/>
            <person name="Riley R."/>
            <person name="Ohm R."/>
            <person name="Sun H."/>
            <person name="Tunlid A."/>
            <person name="Henrissat B."/>
            <person name="Grigoriev I.V."/>
            <person name="Hibbett D.S."/>
            <person name="Martin F."/>
        </authorList>
    </citation>
    <scope>NUCLEOTIDE SEQUENCE [LARGE SCALE GENOMIC DNA]</scope>
    <source>
        <strain evidence="4">MUT 4182</strain>
    </source>
</reference>
<gene>
    <name evidence="3" type="ORF">M407DRAFT_102603</name>
</gene>
<protein>
    <recommendedName>
        <fullName evidence="5">NADH dehydrogenase [ubiquinone] 1 alpha subcomplex subunit</fullName>
    </recommendedName>
</protein>
<evidence type="ECO:0000313" key="3">
    <source>
        <dbReference type="EMBL" id="KIO24270.1"/>
    </source>
</evidence>
<dbReference type="InterPro" id="IPR052618">
    <property type="entry name" value="ComplexI_NDUFA12"/>
</dbReference>
<dbReference type="PANTHER" id="PTHR32470">
    <property type="entry name" value="ADH DEHYDROGENASE [UBIQUINONE] 1 ALPHA SUBCOMPLEX ASSEMBLY FACTOR 2"/>
    <property type="match status" value="1"/>
</dbReference>
<proteinExistence type="inferred from homology"/>
<name>A0A0C3Q587_9AGAM</name>
<dbReference type="Proteomes" id="UP000054248">
    <property type="component" value="Unassembled WGS sequence"/>
</dbReference>
<dbReference type="OrthoDB" id="10255576at2759"/>
<keyword evidence="4" id="KW-1185">Reference proteome</keyword>
<dbReference type="InterPro" id="IPR007763">
    <property type="entry name" value="NDUFA12"/>
</dbReference>
<evidence type="ECO:0000256" key="1">
    <source>
        <dbReference type="ARBA" id="ARBA00007355"/>
    </source>
</evidence>
<dbReference type="Pfam" id="PF05071">
    <property type="entry name" value="NDUFA12"/>
    <property type="match status" value="1"/>
</dbReference>
<dbReference type="GO" id="GO:0032981">
    <property type="term" value="P:mitochondrial respiratory chain complex I assembly"/>
    <property type="evidence" value="ECO:0007669"/>
    <property type="project" value="TreeGrafter"/>
</dbReference>
<accession>A0A0C3Q587</accession>
<dbReference type="GO" id="GO:0005739">
    <property type="term" value="C:mitochondrion"/>
    <property type="evidence" value="ECO:0007669"/>
    <property type="project" value="TreeGrafter"/>
</dbReference>
<dbReference type="GO" id="GO:0045271">
    <property type="term" value="C:respiratory chain complex I"/>
    <property type="evidence" value="ECO:0007669"/>
    <property type="project" value="InterPro"/>
</dbReference>
<dbReference type="EMBL" id="KN823064">
    <property type="protein sequence ID" value="KIO24270.1"/>
    <property type="molecule type" value="Genomic_DNA"/>
</dbReference>
<evidence type="ECO:0008006" key="5">
    <source>
        <dbReference type="Google" id="ProtNLM"/>
    </source>
</evidence>
<feature type="region of interest" description="Disordered" evidence="2">
    <location>
        <begin position="109"/>
        <end position="169"/>
    </location>
</feature>
<dbReference type="STRING" id="1051891.A0A0C3Q587"/>
<dbReference type="HOGENOM" id="CLU_100704_0_0_1"/>
<reference evidence="3 4" key="1">
    <citation type="submission" date="2014-04" db="EMBL/GenBank/DDBJ databases">
        <authorList>
            <consortium name="DOE Joint Genome Institute"/>
            <person name="Kuo A."/>
            <person name="Girlanda M."/>
            <person name="Perotto S."/>
            <person name="Kohler A."/>
            <person name="Nagy L.G."/>
            <person name="Floudas D."/>
            <person name="Copeland A."/>
            <person name="Barry K.W."/>
            <person name="Cichocki N."/>
            <person name="Veneault-Fourrey C."/>
            <person name="LaButti K."/>
            <person name="Lindquist E.A."/>
            <person name="Lipzen A."/>
            <person name="Lundell T."/>
            <person name="Morin E."/>
            <person name="Murat C."/>
            <person name="Sun H."/>
            <person name="Tunlid A."/>
            <person name="Henrissat B."/>
            <person name="Grigoriev I.V."/>
            <person name="Hibbett D.S."/>
            <person name="Martin F."/>
            <person name="Nordberg H.P."/>
            <person name="Cantor M.N."/>
            <person name="Hua S.X."/>
        </authorList>
    </citation>
    <scope>NUCLEOTIDE SEQUENCE [LARGE SCALE GENOMIC DNA]</scope>
    <source>
        <strain evidence="3 4">MUT 4182</strain>
    </source>
</reference>